<protein>
    <submittedName>
        <fullName evidence="5">Flavoredoxin</fullName>
    </submittedName>
</protein>
<comment type="cofactor">
    <cofactor evidence="1">
        <name>FMN</name>
        <dbReference type="ChEBI" id="CHEBI:58210"/>
    </cofactor>
</comment>
<sequence length="190" mass="20366">MKKALGPVTLAYPMPAFLVAAYDEEGKANIMTAAWGGICCSNPPCIAVSLRPERWTHKAIVARRAFTVCVPSAAQAAMVDFAGMVSGARGDKFSATGLTAVRSTVVDAPYVDECPLVLECELQATLELGSHTQFVGRILNVGIETDCLNESGQPDMYRIDPLLYDGGQKQYCRVGEPLGKAFSLGRQYGL</sequence>
<dbReference type="OrthoDB" id="9794638at2"/>
<dbReference type="KEGG" id="dpg:DESPIGER_1575"/>
<dbReference type="SUPFAM" id="SSF50475">
    <property type="entry name" value="FMN-binding split barrel"/>
    <property type="match status" value="1"/>
</dbReference>
<evidence type="ECO:0000259" key="4">
    <source>
        <dbReference type="SMART" id="SM00903"/>
    </source>
</evidence>
<dbReference type="Pfam" id="PF01613">
    <property type="entry name" value="Flavin_Reduct"/>
    <property type="match status" value="1"/>
</dbReference>
<dbReference type="GO" id="GO:0010181">
    <property type="term" value="F:FMN binding"/>
    <property type="evidence" value="ECO:0007669"/>
    <property type="project" value="InterPro"/>
</dbReference>
<dbReference type="Proteomes" id="UP000186323">
    <property type="component" value="Chromosome I"/>
</dbReference>
<dbReference type="EMBL" id="LT630450">
    <property type="protein sequence ID" value="SFV73412.1"/>
    <property type="molecule type" value="Genomic_DNA"/>
</dbReference>
<dbReference type="RefSeq" id="WP_072335144.1">
    <property type="nucleotide sequence ID" value="NZ_CALJDE010000064.1"/>
</dbReference>
<dbReference type="Gene3D" id="2.30.110.10">
    <property type="entry name" value="Electron Transport, Fmn-binding Protein, Chain A"/>
    <property type="match status" value="1"/>
</dbReference>
<gene>
    <name evidence="5" type="ORF">DESPIGER_1575</name>
</gene>
<accession>A0A1K1LF96</accession>
<dbReference type="GO" id="GO:0016646">
    <property type="term" value="F:oxidoreductase activity, acting on the CH-NH group of donors, NAD or NADP as acceptor"/>
    <property type="evidence" value="ECO:0007669"/>
    <property type="project" value="UniProtKB-ARBA"/>
</dbReference>
<comment type="similarity">
    <text evidence="3">Belongs to the flavoredoxin family.</text>
</comment>
<evidence type="ECO:0000256" key="1">
    <source>
        <dbReference type="ARBA" id="ARBA00001917"/>
    </source>
</evidence>
<evidence type="ECO:0000313" key="6">
    <source>
        <dbReference type="Proteomes" id="UP000186323"/>
    </source>
</evidence>
<keyword evidence="6" id="KW-1185">Reference proteome</keyword>
<dbReference type="AlphaFoldDB" id="A0A1K1LF96"/>
<dbReference type="InterPro" id="IPR012349">
    <property type="entry name" value="Split_barrel_FMN-bd"/>
</dbReference>
<proteinExistence type="inferred from homology"/>
<dbReference type="PANTHER" id="PTHR43567:SF1">
    <property type="entry name" value="FLAVOREDOXIN"/>
    <property type="match status" value="1"/>
</dbReference>
<reference evidence="6" key="1">
    <citation type="submission" date="2016-10" db="EMBL/GenBank/DDBJ databases">
        <authorList>
            <person name="Wegmann U."/>
        </authorList>
    </citation>
    <scope>NUCLEOTIDE SEQUENCE [LARGE SCALE GENOMIC DNA]</scope>
</reference>
<feature type="domain" description="Flavin reductase like" evidence="4">
    <location>
        <begin position="10"/>
        <end position="164"/>
    </location>
</feature>
<dbReference type="InterPro" id="IPR002563">
    <property type="entry name" value="Flavin_Rdtase-like_dom"/>
</dbReference>
<evidence type="ECO:0000313" key="5">
    <source>
        <dbReference type="EMBL" id="SFV73412.1"/>
    </source>
</evidence>
<dbReference type="SMART" id="SM00903">
    <property type="entry name" value="Flavin_Reduct"/>
    <property type="match status" value="1"/>
</dbReference>
<evidence type="ECO:0000256" key="3">
    <source>
        <dbReference type="ARBA" id="ARBA00038054"/>
    </source>
</evidence>
<keyword evidence="2" id="KW-0285">Flavoprotein</keyword>
<name>A0A1K1LF96_9BACT</name>
<evidence type="ECO:0000256" key="2">
    <source>
        <dbReference type="ARBA" id="ARBA00022630"/>
    </source>
</evidence>
<dbReference type="PANTHER" id="PTHR43567">
    <property type="entry name" value="FLAVOREDOXIN-RELATED-RELATED"/>
    <property type="match status" value="1"/>
</dbReference>
<organism evidence="5 6">
    <name type="scientific">Desulfovibrio piger</name>
    <dbReference type="NCBI Taxonomy" id="901"/>
    <lineage>
        <taxon>Bacteria</taxon>
        <taxon>Pseudomonadati</taxon>
        <taxon>Thermodesulfobacteriota</taxon>
        <taxon>Desulfovibrionia</taxon>
        <taxon>Desulfovibrionales</taxon>
        <taxon>Desulfovibrionaceae</taxon>
        <taxon>Desulfovibrio</taxon>
    </lineage>
</organism>
<dbReference type="InterPro" id="IPR052174">
    <property type="entry name" value="Flavoredoxin"/>
</dbReference>